<reference evidence="1 2" key="1">
    <citation type="journal article" date="2019" name="Sci. Rep.">
        <title>Orb-weaving spider Araneus ventricosus genome elucidates the spidroin gene catalogue.</title>
        <authorList>
            <person name="Kono N."/>
            <person name="Nakamura H."/>
            <person name="Ohtoshi R."/>
            <person name="Moran D.A.P."/>
            <person name="Shinohara A."/>
            <person name="Yoshida Y."/>
            <person name="Fujiwara M."/>
            <person name="Mori M."/>
            <person name="Tomita M."/>
            <person name="Arakawa K."/>
        </authorList>
    </citation>
    <scope>NUCLEOTIDE SEQUENCE [LARGE SCALE GENOMIC DNA]</scope>
</reference>
<keyword evidence="2" id="KW-1185">Reference proteome</keyword>
<name>A0A4Y2WR28_ARAVE</name>
<evidence type="ECO:0000313" key="1">
    <source>
        <dbReference type="EMBL" id="GBO39903.1"/>
    </source>
</evidence>
<organism evidence="1 2">
    <name type="scientific">Araneus ventricosus</name>
    <name type="common">Orbweaver spider</name>
    <name type="synonym">Epeira ventricosa</name>
    <dbReference type="NCBI Taxonomy" id="182803"/>
    <lineage>
        <taxon>Eukaryota</taxon>
        <taxon>Metazoa</taxon>
        <taxon>Ecdysozoa</taxon>
        <taxon>Arthropoda</taxon>
        <taxon>Chelicerata</taxon>
        <taxon>Arachnida</taxon>
        <taxon>Araneae</taxon>
        <taxon>Araneomorphae</taxon>
        <taxon>Entelegynae</taxon>
        <taxon>Araneoidea</taxon>
        <taxon>Araneidae</taxon>
        <taxon>Araneus</taxon>
    </lineage>
</organism>
<gene>
    <name evidence="1" type="ORF">AVEN_139695_1</name>
</gene>
<feature type="non-terminal residue" evidence="1">
    <location>
        <position position="1"/>
    </location>
</feature>
<protein>
    <submittedName>
        <fullName evidence="1">Uncharacterized protein</fullName>
    </submittedName>
</protein>
<dbReference type="AlphaFoldDB" id="A0A4Y2WR28"/>
<dbReference type="Proteomes" id="UP000499080">
    <property type="component" value="Unassembled WGS sequence"/>
</dbReference>
<comment type="caution">
    <text evidence="1">The sequence shown here is derived from an EMBL/GenBank/DDBJ whole genome shotgun (WGS) entry which is preliminary data.</text>
</comment>
<sequence>SNRLILDGPYSYGSLSGRVDGTKVEAAGHPPIRKSKLKATLLCSLWCKLVELCPTLKRRPTEPSFLSSYEFYDVLDTEGHLPYCSFYSLIEN</sequence>
<proteinExistence type="predicted"/>
<accession>A0A4Y2WR28</accession>
<dbReference type="EMBL" id="BGPR01065047">
    <property type="protein sequence ID" value="GBO39903.1"/>
    <property type="molecule type" value="Genomic_DNA"/>
</dbReference>
<evidence type="ECO:0000313" key="2">
    <source>
        <dbReference type="Proteomes" id="UP000499080"/>
    </source>
</evidence>